<evidence type="ECO:0000256" key="14">
    <source>
        <dbReference type="ARBA" id="ARBA00049715"/>
    </source>
</evidence>
<protein>
    <recommendedName>
        <fullName evidence="15">Alpha-latrotoxin</fullName>
    </recommendedName>
</protein>
<keyword evidence="9" id="KW-0638">Presynaptic neurotoxin</keyword>
<keyword evidence="8" id="KW-0677">Repeat</keyword>
<evidence type="ECO:0000313" key="18">
    <source>
        <dbReference type="Proteomes" id="UP000499080"/>
    </source>
</evidence>
<dbReference type="AlphaFoldDB" id="A0A4Y2BMU2"/>
<comment type="subcellular location">
    <subcellularLocation>
        <location evidence="2">Secreted</location>
    </subcellularLocation>
    <subcellularLocation>
        <location evidence="1">Target cell membrane</location>
    </subcellularLocation>
</comment>
<dbReference type="EMBL" id="BGPR01000094">
    <property type="protein sequence ID" value="GBL93520.1"/>
    <property type="molecule type" value="Genomic_DNA"/>
</dbReference>
<dbReference type="GO" id="GO:0044218">
    <property type="term" value="C:other organism cell membrane"/>
    <property type="evidence" value="ECO:0007669"/>
    <property type="project" value="UniProtKB-KW"/>
</dbReference>
<name>A0A4Y2BMU2_ARAVE</name>
<evidence type="ECO:0000256" key="7">
    <source>
        <dbReference type="ARBA" id="ARBA00022699"/>
    </source>
</evidence>
<comment type="similarity">
    <text evidence="13">Belongs to the cationic peptide 01 (latrotoxin) family. 03 (alpha-latrotoxin) subfamily.</text>
</comment>
<evidence type="ECO:0000256" key="13">
    <source>
        <dbReference type="ARBA" id="ARBA00049657"/>
    </source>
</evidence>
<sequence length="153" mass="17363">MEADASVNSRDILGRRALHFAIVARWWYPPIPNLKIACDMWIVERLLCHPEISLNPVDQVGNTPLMWVVKERKSDAVKGLFKKGANANIPNINNRTPLQVALSSRNPSNHIVSALLTNGAGIYCEDKFRQIPMDILVRNVRAHETFLFAKHVW</sequence>
<feature type="repeat" description="ANK" evidence="16">
    <location>
        <begin position="93"/>
        <end position="127"/>
    </location>
</feature>
<evidence type="ECO:0000256" key="11">
    <source>
        <dbReference type="ARBA" id="ARBA00023136"/>
    </source>
</evidence>
<accession>A0A4Y2BMU2</accession>
<keyword evidence="3" id="KW-0268">Exocytosis</keyword>
<evidence type="ECO:0000256" key="8">
    <source>
        <dbReference type="ARBA" id="ARBA00022737"/>
    </source>
</evidence>
<dbReference type="PANTHER" id="PTHR24198">
    <property type="entry name" value="ANKYRIN REPEAT AND PROTEIN KINASE DOMAIN-CONTAINING PROTEIN"/>
    <property type="match status" value="1"/>
</dbReference>
<evidence type="ECO:0000256" key="5">
    <source>
        <dbReference type="ARBA" id="ARBA00022537"/>
    </source>
</evidence>
<dbReference type="OrthoDB" id="9995210at2759"/>
<keyword evidence="10 16" id="KW-0040">ANK repeat</keyword>
<dbReference type="GO" id="GO:0005576">
    <property type="term" value="C:extracellular region"/>
    <property type="evidence" value="ECO:0007669"/>
    <property type="project" value="UniProtKB-SubCell"/>
</dbReference>
<keyword evidence="4" id="KW-0964">Secreted</keyword>
<proteinExistence type="inferred from homology"/>
<dbReference type="Gene3D" id="1.25.40.20">
    <property type="entry name" value="Ankyrin repeat-containing domain"/>
    <property type="match status" value="1"/>
</dbReference>
<keyword evidence="18" id="KW-1185">Reference proteome</keyword>
<gene>
    <name evidence="17" type="ORF">AVEN_59708_1</name>
</gene>
<dbReference type="InterPro" id="IPR002110">
    <property type="entry name" value="Ankyrin_rpt"/>
</dbReference>
<organism evidence="17 18">
    <name type="scientific">Araneus ventricosus</name>
    <name type="common">Orbweaver spider</name>
    <name type="synonym">Epeira ventricosa</name>
    <dbReference type="NCBI Taxonomy" id="182803"/>
    <lineage>
        <taxon>Eukaryota</taxon>
        <taxon>Metazoa</taxon>
        <taxon>Ecdysozoa</taxon>
        <taxon>Arthropoda</taxon>
        <taxon>Chelicerata</taxon>
        <taxon>Arachnida</taxon>
        <taxon>Araneae</taxon>
        <taxon>Araneomorphae</taxon>
        <taxon>Entelegynae</taxon>
        <taxon>Araneoidea</taxon>
        <taxon>Araneidae</taxon>
        <taxon>Araneus</taxon>
    </lineage>
</organism>
<evidence type="ECO:0000256" key="9">
    <source>
        <dbReference type="ARBA" id="ARBA00023028"/>
    </source>
</evidence>
<dbReference type="Proteomes" id="UP000499080">
    <property type="component" value="Unassembled WGS sequence"/>
</dbReference>
<dbReference type="GO" id="GO:0006887">
    <property type="term" value="P:exocytosis"/>
    <property type="evidence" value="ECO:0007669"/>
    <property type="project" value="UniProtKB-KW"/>
</dbReference>
<dbReference type="Pfam" id="PF12796">
    <property type="entry name" value="Ank_2"/>
    <property type="match status" value="1"/>
</dbReference>
<evidence type="ECO:0000256" key="16">
    <source>
        <dbReference type="PROSITE-ProRule" id="PRU00023"/>
    </source>
</evidence>
<dbReference type="SMART" id="SM00248">
    <property type="entry name" value="ANK"/>
    <property type="match status" value="2"/>
</dbReference>
<comment type="subunit">
    <text evidence="14">Homotetramer in membranes.</text>
</comment>
<evidence type="ECO:0000256" key="3">
    <source>
        <dbReference type="ARBA" id="ARBA00022483"/>
    </source>
</evidence>
<dbReference type="GO" id="GO:0090729">
    <property type="term" value="F:toxin activity"/>
    <property type="evidence" value="ECO:0007669"/>
    <property type="project" value="UniProtKB-KW"/>
</dbReference>
<evidence type="ECO:0000256" key="1">
    <source>
        <dbReference type="ARBA" id="ARBA00004175"/>
    </source>
</evidence>
<evidence type="ECO:0000256" key="6">
    <source>
        <dbReference type="ARBA" id="ARBA00022656"/>
    </source>
</evidence>
<keyword evidence="11" id="KW-0472">Membrane</keyword>
<keyword evidence="12" id="KW-1053">Target membrane</keyword>
<evidence type="ECO:0000256" key="2">
    <source>
        <dbReference type="ARBA" id="ARBA00004613"/>
    </source>
</evidence>
<evidence type="ECO:0000256" key="4">
    <source>
        <dbReference type="ARBA" id="ARBA00022525"/>
    </source>
</evidence>
<evidence type="ECO:0000256" key="10">
    <source>
        <dbReference type="ARBA" id="ARBA00023043"/>
    </source>
</evidence>
<evidence type="ECO:0000256" key="12">
    <source>
        <dbReference type="ARBA" id="ARBA00023298"/>
    </source>
</evidence>
<dbReference type="PANTHER" id="PTHR24198:SF165">
    <property type="entry name" value="ANKYRIN REPEAT-CONTAINING PROTEIN-RELATED"/>
    <property type="match status" value="1"/>
</dbReference>
<dbReference type="GO" id="GO:0044231">
    <property type="term" value="C:host cell presynaptic membrane"/>
    <property type="evidence" value="ECO:0007669"/>
    <property type="project" value="UniProtKB-KW"/>
</dbReference>
<reference evidence="17 18" key="1">
    <citation type="journal article" date="2019" name="Sci. Rep.">
        <title>Orb-weaving spider Araneus ventricosus genome elucidates the spidroin gene catalogue.</title>
        <authorList>
            <person name="Kono N."/>
            <person name="Nakamura H."/>
            <person name="Ohtoshi R."/>
            <person name="Moran D.A.P."/>
            <person name="Shinohara A."/>
            <person name="Yoshida Y."/>
            <person name="Fujiwara M."/>
            <person name="Mori M."/>
            <person name="Tomita M."/>
            <person name="Arakawa K."/>
        </authorList>
    </citation>
    <scope>NUCLEOTIDE SEQUENCE [LARGE SCALE GENOMIC DNA]</scope>
</reference>
<dbReference type="PROSITE" id="PS50088">
    <property type="entry name" value="ANK_REPEAT"/>
    <property type="match status" value="2"/>
</dbReference>
<dbReference type="InterPro" id="IPR036770">
    <property type="entry name" value="Ankyrin_rpt-contain_sf"/>
</dbReference>
<dbReference type="SUPFAM" id="SSF48403">
    <property type="entry name" value="Ankyrin repeat"/>
    <property type="match status" value="1"/>
</dbReference>
<keyword evidence="7" id="KW-0528">Neurotoxin</keyword>
<feature type="repeat" description="ANK" evidence="16">
    <location>
        <begin position="60"/>
        <end position="92"/>
    </location>
</feature>
<keyword evidence="5" id="KW-1052">Target cell membrane</keyword>
<evidence type="ECO:0000313" key="17">
    <source>
        <dbReference type="EMBL" id="GBL93520.1"/>
    </source>
</evidence>
<evidence type="ECO:0000256" key="15">
    <source>
        <dbReference type="ARBA" id="ARBA00049811"/>
    </source>
</evidence>
<comment type="caution">
    <text evidence="17">The sequence shown here is derived from an EMBL/GenBank/DDBJ whole genome shotgun (WGS) entry which is preliminary data.</text>
</comment>
<keyword evidence="6" id="KW-0800">Toxin</keyword>